<evidence type="ECO:0000313" key="7">
    <source>
        <dbReference type="Proteomes" id="UP001597183"/>
    </source>
</evidence>
<reference evidence="7" key="1">
    <citation type="journal article" date="2019" name="Int. J. Syst. Evol. Microbiol.">
        <title>The Global Catalogue of Microorganisms (GCM) 10K type strain sequencing project: providing services to taxonomists for standard genome sequencing and annotation.</title>
        <authorList>
            <consortium name="The Broad Institute Genomics Platform"/>
            <consortium name="The Broad Institute Genome Sequencing Center for Infectious Disease"/>
            <person name="Wu L."/>
            <person name="Ma J."/>
        </authorList>
    </citation>
    <scope>NUCLEOTIDE SEQUENCE [LARGE SCALE GENOMIC DNA]</scope>
    <source>
        <strain evidence="7">CCM 7526</strain>
    </source>
</reference>
<organism evidence="6 7">
    <name type="scientific">Actinoplanes sichuanensis</name>
    <dbReference type="NCBI Taxonomy" id="512349"/>
    <lineage>
        <taxon>Bacteria</taxon>
        <taxon>Bacillati</taxon>
        <taxon>Actinomycetota</taxon>
        <taxon>Actinomycetes</taxon>
        <taxon>Micromonosporales</taxon>
        <taxon>Micromonosporaceae</taxon>
        <taxon>Actinoplanes</taxon>
    </lineage>
</organism>
<protein>
    <submittedName>
        <fullName evidence="6">TetR/AcrR family transcriptional regulator</fullName>
    </submittedName>
</protein>
<keyword evidence="2 4" id="KW-0238">DNA-binding</keyword>
<feature type="DNA-binding region" description="H-T-H motif" evidence="4">
    <location>
        <begin position="36"/>
        <end position="55"/>
    </location>
</feature>
<gene>
    <name evidence="6" type="ORF">ACFQ5G_47180</name>
</gene>
<dbReference type="InterPro" id="IPR050109">
    <property type="entry name" value="HTH-type_TetR-like_transc_reg"/>
</dbReference>
<dbReference type="RefSeq" id="WP_317794688.1">
    <property type="nucleotide sequence ID" value="NZ_AP028461.1"/>
</dbReference>
<name>A0ABW4ASM9_9ACTN</name>
<feature type="domain" description="HTH tetR-type" evidence="5">
    <location>
        <begin position="13"/>
        <end position="73"/>
    </location>
</feature>
<proteinExistence type="predicted"/>
<dbReference type="InterPro" id="IPR009057">
    <property type="entry name" value="Homeodomain-like_sf"/>
</dbReference>
<evidence type="ECO:0000256" key="1">
    <source>
        <dbReference type="ARBA" id="ARBA00023015"/>
    </source>
</evidence>
<keyword evidence="1" id="KW-0805">Transcription regulation</keyword>
<evidence type="ECO:0000256" key="2">
    <source>
        <dbReference type="ARBA" id="ARBA00023125"/>
    </source>
</evidence>
<keyword evidence="7" id="KW-1185">Reference proteome</keyword>
<dbReference type="Pfam" id="PF00440">
    <property type="entry name" value="TetR_N"/>
    <property type="match status" value="1"/>
</dbReference>
<evidence type="ECO:0000256" key="3">
    <source>
        <dbReference type="ARBA" id="ARBA00023163"/>
    </source>
</evidence>
<evidence type="ECO:0000259" key="5">
    <source>
        <dbReference type="PROSITE" id="PS50977"/>
    </source>
</evidence>
<comment type="caution">
    <text evidence="6">The sequence shown here is derived from an EMBL/GenBank/DDBJ whole genome shotgun (WGS) entry which is preliminary data.</text>
</comment>
<keyword evidence="3" id="KW-0804">Transcription</keyword>
<dbReference type="PANTHER" id="PTHR30055">
    <property type="entry name" value="HTH-TYPE TRANSCRIPTIONAL REGULATOR RUTR"/>
    <property type="match status" value="1"/>
</dbReference>
<sequence length="198" mass="21264">MVERRTRKPTATRLTVDDWTAAALEAMARGGLAAVAVEPLAARLGATKGSFYWHFANRDALIEAALHRWEADHTDAVIALVEAETDPLSRLRTLIGTVMESTAIPGADAIELAMLATADHPHVAAVLTRVTQKRLAYTAQLFEGLGLAPPEARHRALLAVSAYLGHAQLAHATPTLVPGTPQERRTYVDRLIGLVTGP</sequence>
<dbReference type="SUPFAM" id="SSF46689">
    <property type="entry name" value="Homeodomain-like"/>
    <property type="match status" value="1"/>
</dbReference>
<evidence type="ECO:0000313" key="6">
    <source>
        <dbReference type="EMBL" id="MFD1372958.1"/>
    </source>
</evidence>
<dbReference type="PROSITE" id="PS50977">
    <property type="entry name" value="HTH_TETR_2"/>
    <property type="match status" value="1"/>
</dbReference>
<dbReference type="Proteomes" id="UP001597183">
    <property type="component" value="Unassembled WGS sequence"/>
</dbReference>
<dbReference type="PANTHER" id="PTHR30055:SF234">
    <property type="entry name" value="HTH-TYPE TRANSCRIPTIONAL REGULATOR BETI"/>
    <property type="match status" value="1"/>
</dbReference>
<accession>A0ABW4ASM9</accession>
<dbReference type="Gene3D" id="1.10.357.10">
    <property type="entry name" value="Tetracycline Repressor, domain 2"/>
    <property type="match status" value="1"/>
</dbReference>
<evidence type="ECO:0000256" key="4">
    <source>
        <dbReference type="PROSITE-ProRule" id="PRU00335"/>
    </source>
</evidence>
<dbReference type="EMBL" id="JBHTMK010000063">
    <property type="protein sequence ID" value="MFD1372958.1"/>
    <property type="molecule type" value="Genomic_DNA"/>
</dbReference>
<dbReference type="InterPro" id="IPR001647">
    <property type="entry name" value="HTH_TetR"/>
</dbReference>